<evidence type="ECO:0000313" key="1">
    <source>
        <dbReference type="EMBL" id="KAI8570842.1"/>
    </source>
</evidence>
<proteinExistence type="predicted"/>
<dbReference type="EMBL" id="CM046388">
    <property type="protein sequence ID" value="KAI8570842.1"/>
    <property type="molecule type" value="Genomic_DNA"/>
</dbReference>
<sequence>MLDGGTTMSFHSVNWPPIFSSGKLNKNRRTHYRTRFNPPIAIQPCSALVHSNEGEKLPESKKISRSQTPDPLLSPANTVGIIGGVSVFSTLAFLEKLVGLSSRNGEDSIPFVVCSDPAISRQFPGSFPPINGKGSRIRLNHGTIVKNLRRKRVFLEKSGAGCIVMPCHISHAWLFEVSKGCSVPFLNMGDCVAIELKEAELKPIDAGSNVRIGVLTSNATQLAGFYEEKLQNQGFEVVLPDKETLEHVIVPAIEALKRKDKEGARNLLRIAIHVLLVRAVNCVILASDEFHGKLNKNRRTHYRTRFNPSIATQICSVLVHPNEGGKLPESNKISGSQTPDLLLSPANTVGIIGGVSIFSTLVFLEKLVWLSSRNGEDSIPFVVCSDPAISRQLPGSFPLVNGKGSRIRFNHGTIIENLRRKRVFLEQSGAGCIVMPCHISHAWLLEVSKGCSVPFLNVGDCVARELKEAKLKPIEATSNVRIGVLTSSASQLAGFYEEQLQNQGFEVVLPDKATLEHVVVPAIEALKRKDKEGARNLLRIAIQVLLVQGVNCVILAADEFLGLLPSNDPLQKKCIDPMDALARFTIKWAQSTEKKVTKHSSNELS</sequence>
<evidence type="ECO:0000313" key="2">
    <source>
        <dbReference type="Proteomes" id="UP001062846"/>
    </source>
</evidence>
<dbReference type="Proteomes" id="UP001062846">
    <property type="component" value="Chromosome 1"/>
</dbReference>
<keyword evidence="2" id="KW-1185">Reference proteome</keyword>
<name>A0ACC0Q0P4_RHOML</name>
<accession>A0ACC0Q0P4</accession>
<reference evidence="1" key="1">
    <citation type="submission" date="2022-02" db="EMBL/GenBank/DDBJ databases">
        <title>Plant Genome Project.</title>
        <authorList>
            <person name="Zhang R.-G."/>
        </authorList>
    </citation>
    <scope>NUCLEOTIDE SEQUENCE</scope>
    <source>
        <strain evidence="1">AT1</strain>
    </source>
</reference>
<comment type="caution">
    <text evidence="1">The sequence shown here is derived from an EMBL/GenBank/DDBJ whole genome shotgun (WGS) entry which is preliminary data.</text>
</comment>
<protein>
    <submittedName>
        <fullName evidence="1">Uncharacterized protein</fullName>
    </submittedName>
</protein>
<organism evidence="1 2">
    <name type="scientific">Rhododendron molle</name>
    <name type="common">Chinese azalea</name>
    <name type="synonym">Azalea mollis</name>
    <dbReference type="NCBI Taxonomy" id="49168"/>
    <lineage>
        <taxon>Eukaryota</taxon>
        <taxon>Viridiplantae</taxon>
        <taxon>Streptophyta</taxon>
        <taxon>Embryophyta</taxon>
        <taxon>Tracheophyta</taxon>
        <taxon>Spermatophyta</taxon>
        <taxon>Magnoliopsida</taxon>
        <taxon>eudicotyledons</taxon>
        <taxon>Gunneridae</taxon>
        <taxon>Pentapetalae</taxon>
        <taxon>asterids</taxon>
        <taxon>Ericales</taxon>
        <taxon>Ericaceae</taxon>
        <taxon>Ericoideae</taxon>
        <taxon>Rhodoreae</taxon>
        <taxon>Rhododendron</taxon>
    </lineage>
</organism>
<gene>
    <name evidence="1" type="ORF">RHMOL_Rhmol01G0068600</name>
</gene>